<organism evidence="1 2">
    <name type="scientific">Pseudomonas wuhanensis</name>
    <dbReference type="NCBI Taxonomy" id="2954098"/>
    <lineage>
        <taxon>Bacteria</taxon>
        <taxon>Pseudomonadati</taxon>
        <taxon>Pseudomonadota</taxon>
        <taxon>Gammaproteobacteria</taxon>
        <taxon>Pseudomonadales</taxon>
        <taxon>Pseudomonadaceae</taxon>
        <taxon>Pseudomonas</taxon>
    </lineage>
</organism>
<keyword evidence="2" id="KW-1185">Reference proteome</keyword>
<proteinExistence type="predicted"/>
<accession>A0ABY9GUZ0</accession>
<protein>
    <recommendedName>
        <fullName evidence="3">Type II toxin-antitoxin system RelE/ParE family toxin</fullName>
    </recommendedName>
</protein>
<dbReference type="Proteomes" id="UP001230768">
    <property type="component" value="Chromosome"/>
</dbReference>
<reference evidence="1 2" key="1">
    <citation type="submission" date="2023-02" db="EMBL/GenBank/DDBJ databases">
        <title>Evolution of Hrp T3SS in non-pathogenic Pseudomonas fluorescens.</title>
        <authorList>
            <person name="Liao K."/>
            <person name="Wei H."/>
            <person name="Gu Y."/>
        </authorList>
    </citation>
    <scope>NUCLEOTIDE SEQUENCE [LARGE SCALE GENOMIC DNA]</scope>
    <source>
        <strain evidence="1 2">FP607</strain>
    </source>
</reference>
<evidence type="ECO:0000313" key="1">
    <source>
        <dbReference type="EMBL" id="WLI19327.1"/>
    </source>
</evidence>
<evidence type="ECO:0000313" key="2">
    <source>
        <dbReference type="Proteomes" id="UP001230768"/>
    </source>
</evidence>
<name>A0ABY9GUZ0_9PSED</name>
<dbReference type="RefSeq" id="WP_305425114.1">
    <property type="nucleotide sequence ID" value="NZ_CP117430.1"/>
</dbReference>
<sequence length="82" mass="9551">MKVLVSKKFQDKAERPETLIRFSFEKMVSTLERLSPSGLERSGSVQRVRGVSEEIYVTRVDNFRVFFTRQNDKLVLLDAELV</sequence>
<dbReference type="EMBL" id="CP117430">
    <property type="protein sequence ID" value="WLI19327.1"/>
    <property type="molecule type" value="Genomic_DNA"/>
</dbReference>
<evidence type="ECO:0008006" key="3">
    <source>
        <dbReference type="Google" id="ProtNLM"/>
    </source>
</evidence>
<gene>
    <name evidence="1" type="ORF">PSH88_04570</name>
</gene>